<protein>
    <recommendedName>
        <fullName evidence="7">Phosphate-specific transport system accessory protein PhoU</fullName>
    </recommendedName>
</protein>
<evidence type="ECO:0000313" key="9">
    <source>
        <dbReference type="EMBL" id="KAB1643091.1"/>
    </source>
</evidence>
<gene>
    <name evidence="9" type="primary">phoU</name>
    <name evidence="9" type="ORF">F8O05_07540</name>
</gene>
<dbReference type="RefSeq" id="WP_158052140.1">
    <property type="nucleotide sequence ID" value="NZ_WBKB01000004.1"/>
</dbReference>
<dbReference type="InterPro" id="IPR026022">
    <property type="entry name" value="PhoU_dom"/>
</dbReference>
<accession>A0A7J5BAK8</accession>
<evidence type="ECO:0000256" key="5">
    <source>
        <dbReference type="ARBA" id="ARBA00022490"/>
    </source>
</evidence>
<evidence type="ECO:0000256" key="1">
    <source>
        <dbReference type="ARBA" id="ARBA00004496"/>
    </source>
</evidence>
<evidence type="ECO:0000313" key="10">
    <source>
        <dbReference type="Proteomes" id="UP000433493"/>
    </source>
</evidence>
<dbReference type="NCBIfam" id="TIGR02135">
    <property type="entry name" value="phoU_full"/>
    <property type="match status" value="1"/>
</dbReference>
<dbReference type="OrthoDB" id="9814256at2"/>
<evidence type="ECO:0000256" key="4">
    <source>
        <dbReference type="ARBA" id="ARBA00022448"/>
    </source>
</evidence>
<comment type="subunit">
    <text evidence="3 7">Homodimer.</text>
</comment>
<evidence type="ECO:0000256" key="2">
    <source>
        <dbReference type="ARBA" id="ARBA00008107"/>
    </source>
</evidence>
<evidence type="ECO:0000259" key="8">
    <source>
        <dbReference type="Pfam" id="PF01895"/>
    </source>
</evidence>
<dbReference type="GO" id="GO:0006817">
    <property type="term" value="P:phosphate ion transport"/>
    <property type="evidence" value="ECO:0007669"/>
    <property type="project" value="UniProtKB-KW"/>
</dbReference>
<dbReference type="Gene3D" id="1.20.58.220">
    <property type="entry name" value="Phosphate transport system protein phou homolog 2, domain 2"/>
    <property type="match status" value="1"/>
</dbReference>
<dbReference type="InterPro" id="IPR038078">
    <property type="entry name" value="PhoU-like_sf"/>
</dbReference>
<dbReference type="GO" id="GO:0030643">
    <property type="term" value="P:intracellular phosphate ion homeostasis"/>
    <property type="evidence" value="ECO:0007669"/>
    <property type="project" value="InterPro"/>
</dbReference>
<dbReference type="InterPro" id="IPR028366">
    <property type="entry name" value="PhoU"/>
</dbReference>
<dbReference type="Pfam" id="PF01895">
    <property type="entry name" value="PhoU"/>
    <property type="match status" value="2"/>
</dbReference>
<proteinExistence type="inferred from homology"/>
<comment type="subcellular location">
    <subcellularLocation>
        <location evidence="1 7">Cytoplasm</location>
    </subcellularLocation>
</comment>
<keyword evidence="4 7" id="KW-0813">Transport</keyword>
<comment type="caution">
    <text evidence="9">The sequence shown here is derived from an EMBL/GenBank/DDBJ whole genome shotgun (WGS) entry which is preliminary data.</text>
</comment>
<dbReference type="Proteomes" id="UP000433493">
    <property type="component" value="Unassembled WGS sequence"/>
</dbReference>
<dbReference type="AlphaFoldDB" id="A0A7J5BAK8"/>
<dbReference type="EMBL" id="WBKB01000004">
    <property type="protein sequence ID" value="KAB1643091.1"/>
    <property type="molecule type" value="Genomic_DNA"/>
</dbReference>
<reference evidence="9 10" key="1">
    <citation type="submission" date="2019-09" db="EMBL/GenBank/DDBJ databases">
        <title>Phylogeny of genus Pseudoclavibacter and closely related genus.</title>
        <authorList>
            <person name="Li Y."/>
        </authorList>
    </citation>
    <scope>NUCLEOTIDE SEQUENCE [LARGE SCALE GENOMIC DNA]</scope>
    <source>
        <strain evidence="9 10">KCTC 13959</strain>
    </source>
</reference>
<keyword evidence="10" id="KW-1185">Reference proteome</keyword>
<feature type="domain" description="PhoU" evidence="8">
    <location>
        <begin position="122"/>
        <end position="205"/>
    </location>
</feature>
<keyword evidence="5 7" id="KW-0963">Cytoplasm</keyword>
<dbReference type="PIRSF" id="PIRSF003107">
    <property type="entry name" value="PhoU"/>
    <property type="match status" value="1"/>
</dbReference>
<sequence>MREVFQQELAEVQSGLIAISKDVHSAITRATAAFTSSDVSLADEVIGDDLKIDEKTIHVDDLGVEILLMQSPVARDLRFIVATMRMTAALERMGDLAAHVAQLARMRYPDRSAPTDLHDHFQRVGELDVAQADRVMRLLETEDSDLIDEIIAADDAVDQIHKEVLQFLTKHEQAGDAPVAQIVDATLANRYFERFSDHAVSIARRMRYMQEGTLDEIEPGE</sequence>
<keyword evidence="6 7" id="KW-0592">Phosphate transport</keyword>
<comment type="function">
    <text evidence="7">Plays a role in the regulation of phosphate uptake.</text>
</comment>
<evidence type="ECO:0000256" key="3">
    <source>
        <dbReference type="ARBA" id="ARBA00011738"/>
    </source>
</evidence>
<dbReference type="FunFam" id="1.20.58.220:FF:000004">
    <property type="entry name" value="Phosphate-specific transport system accessory protein PhoU"/>
    <property type="match status" value="1"/>
</dbReference>
<dbReference type="GO" id="GO:0045936">
    <property type="term" value="P:negative regulation of phosphate metabolic process"/>
    <property type="evidence" value="ECO:0007669"/>
    <property type="project" value="InterPro"/>
</dbReference>
<comment type="similarity">
    <text evidence="2 7">Belongs to the PhoU family.</text>
</comment>
<dbReference type="SUPFAM" id="SSF109755">
    <property type="entry name" value="PhoU-like"/>
    <property type="match status" value="1"/>
</dbReference>
<feature type="domain" description="PhoU" evidence="8">
    <location>
        <begin position="20"/>
        <end position="103"/>
    </location>
</feature>
<dbReference type="PANTHER" id="PTHR42930">
    <property type="entry name" value="PHOSPHATE-SPECIFIC TRANSPORT SYSTEM ACCESSORY PROTEIN PHOU"/>
    <property type="match status" value="1"/>
</dbReference>
<evidence type="ECO:0000256" key="7">
    <source>
        <dbReference type="PIRNR" id="PIRNR003107"/>
    </source>
</evidence>
<dbReference type="PANTHER" id="PTHR42930:SF3">
    <property type="entry name" value="PHOSPHATE-SPECIFIC TRANSPORT SYSTEM ACCESSORY PROTEIN PHOU"/>
    <property type="match status" value="1"/>
</dbReference>
<name>A0A7J5BAK8_9MICO</name>
<evidence type="ECO:0000256" key="6">
    <source>
        <dbReference type="ARBA" id="ARBA00022592"/>
    </source>
</evidence>
<organism evidence="9 10">
    <name type="scientific">Gulosibacter chungangensis</name>
    <dbReference type="NCBI Taxonomy" id="979746"/>
    <lineage>
        <taxon>Bacteria</taxon>
        <taxon>Bacillati</taxon>
        <taxon>Actinomycetota</taxon>
        <taxon>Actinomycetes</taxon>
        <taxon>Micrococcales</taxon>
        <taxon>Microbacteriaceae</taxon>
        <taxon>Gulosibacter</taxon>
    </lineage>
</organism>
<dbReference type="GO" id="GO:0005737">
    <property type="term" value="C:cytoplasm"/>
    <property type="evidence" value="ECO:0007669"/>
    <property type="project" value="UniProtKB-SubCell"/>
</dbReference>